<dbReference type="Pfam" id="PF07451">
    <property type="entry name" value="SpoVAD"/>
    <property type="match status" value="1"/>
</dbReference>
<evidence type="ECO:0000313" key="2">
    <source>
        <dbReference type="Proteomes" id="UP001446032"/>
    </source>
</evidence>
<dbReference type="SUPFAM" id="SSF53901">
    <property type="entry name" value="Thiolase-like"/>
    <property type="match status" value="1"/>
</dbReference>
<reference evidence="1 2" key="1">
    <citation type="submission" date="2024-03" db="EMBL/GenBank/DDBJ databases">
        <title>Human intestinal bacterial collection.</title>
        <authorList>
            <person name="Pauvert C."/>
            <person name="Hitch T.C.A."/>
            <person name="Clavel T."/>
        </authorList>
    </citation>
    <scope>NUCLEOTIDE SEQUENCE [LARGE SCALE GENOMIC DNA]</scope>
    <source>
        <strain evidence="1 2">CLA-AA-H95</strain>
    </source>
</reference>
<dbReference type="PIRSF" id="PIRSF011570">
    <property type="entry name" value="SpoVAD"/>
    <property type="match status" value="1"/>
</dbReference>
<protein>
    <submittedName>
        <fullName evidence="1">Stage V sporulation protein AD</fullName>
    </submittedName>
</protein>
<name>A0ABV1ALR3_9FIRM</name>
<evidence type="ECO:0000313" key="1">
    <source>
        <dbReference type="EMBL" id="MEQ2358336.1"/>
    </source>
</evidence>
<keyword evidence="2" id="KW-1185">Reference proteome</keyword>
<dbReference type="RefSeq" id="WP_118698068.1">
    <property type="nucleotide sequence ID" value="NZ_JBBMEI010000021.1"/>
</dbReference>
<gene>
    <name evidence="1" type="ORF">WMO75_08320</name>
</gene>
<dbReference type="Proteomes" id="UP001446032">
    <property type="component" value="Unassembled WGS sequence"/>
</dbReference>
<dbReference type="InterPro" id="IPR038369">
    <property type="entry name" value="SpoVAD_sf"/>
</dbReference>
<dbReference type="NCBIfam" id="NF006160">
    <property type="entry name" value="PRK08304.1"/>
    <property type="match status" value="1"/>
</dbReference>
<dbReference type="InterPro" id="IPR016039">
    <property type="entry name" value="Thiolase-like"/>
</dbReference>
<proteinExistence type="predicted"/>
<sequence length="357" mass="37534">MKPAAQTGKVSLAFQEPVYIQSAASIVGKKEGEGPLRDCFDMVSEDPRFGTDTWENAESTLQKETAVLAIGKAGLKPSDIRMAFAGDLLAQTIASSFGIADMGIPFYGLYGACSTIGESLSLGAMSVAAGYGAHILCATSSHFATAEKEFRFPLGYGSQRPLSATWTVTGSGACVLGNNPPVPENTENASPLRHENGCVAVTALTTGTVVDFGFRDSMNMGGCMAPAACDTICRHLTDFDRKPSDYDAIITGDLGVVGQRILFDLLREKGLSISSIHHDCGLLIFDNKSQDTHSGGSGCGCAASVLAAFILPRIVTGQWKRVLFVPTGAMLSKVSFNEGESVPGIAHGIVLEHIQLS</sequence>
<comment type="caution">
    <text evidence="1">The sequence shown here is derived from an EMBL/GenBank/DDBJ whole genome shotgun (WGS) entry which is preliminary data.</text>
</comment>
<accession>A0ABV1ALR3</accession>
<organism evidence="1 2">
    <name type="scientific">Blautia intestinihominis</name>
    <dbReference type="NCBI Taxonomy" id="3133152"/>
    <lineage>
        <taxon>Bacteria</taxon>
        <taxon>Bacillati</taxon>
        <taxon>Bacillota</taxon>
        <taxon>Clostridia</taxon>
        <taxon>Lachnospirales</taxon>
        <taxon>Lachnospiraceae</taxon>
        <taxon>Blautia</taxon>
    </lineage>
</organism>
<dbReference type="Gene3D" id="3.40.47.40">
    <property type="entry name" value="Stage V sporulation protein AD"/>
    <property type="match status" value="1"/>
</dbReference>
<dbReference type="InterPro" id="IPR010894">
    <property type="entry name" value="SpoVAD"/>
</dbReference>
<dbReference type="EMBL" id="JBBMEI010000021">
    <property type="protein sequence ID" value="MEQ2358336.1"/>
    <property type="molecule type" value="Genomic_DNA"/>
</dbReference>